<dbReference type="Proteomes" id="UP000538666">
    <property type="component" value="Unassembled WGS sequence"/>
</dbReference>
<evidence type="ECO:0000313" key="3">
    <source>
        <dbReference type="Proteomes" id="UP000538666"/>
    </source>
</evidence>
<reference evidence="2 3" key="1">
    <citation type="submission" date="2020-08" db="EMBL/GenBank/DDBJ databases">
        <title>Genomic Encyclopedia of Type Strains, Phase IV (KMG-IV): sequencing the most valuable type-strain genomes for metagenomic binning, comparative biology and taxonomic classification.</title>
        <authorList>
            <person name="Goeker M."/>
        </authorList>
    </citation>
    <scope>NUCLEOTIDE SEQUENCE [LARGE SCALE GENOMIC DNA]</scope>
    <source>
        <strain evidence="2 3">DSM 103733</strain>
    </source>
</reference>
<organism evidence="2 3">
    <name type="scientific">Silvibacterium bohemicum</name>
    <dbReference type="NCBI Taxonomy" id="1577686"/>
    <lineage>
        <taxon>Bacteria</taxon>
        <taxon>Pseudomonadati</taxon>
        <taxon>Acidobacteriota</taxon>
        <taxon>Terriglobia</taxon>
        <taxon>Terriglobales</taxon>
        <taxon>Acidobacteriaceae</taxon>
        <taxon>Silvibacterium</taxon>
    </lineage>
</organism>
<name>A0A841K3W4_9BACT</name>
<protein>
    <submittedName>
        <fullName evidence="2">Uncharacterized protein</fullName>
    </submittedName>
</protein>
<keyword evidence="3" id="KW-1185">Reference proteome</keyword>
<comment type="caution">
    <text evidence="2">The sequence shown here is derived from an EMBL/GenBank/DDBJ whole genome shotgun (WGS) entry which is preliminary data.</text>
</comment>
<keyword evidence="1" id="KW-1133">Transmembrane helix</keyword>
<dbReference type="OrthoDB" id="9948229at2"/>
<feature type="transmembrane region" description="Helical" evidence="1">
    <location>
        <begin position="43"/>
        <end position="63"/>
    </location>
</feature>
<sequence>MRQVGGVDCNHLAPLTVLATIAAFLMSICFRQMARHKERSQRWFLAVCLLIAATTLFFDFRYVRRYRDICDTIQQRFHPAK</sequence>
<proteinExistence type="predicted"/>
<gene>
    <name evidence="2" type="ORF">HNQ77_002900</name>
</gene>
<keyword evidence="1" id="KW-0812">Transmembrane</keyword>
<accession>A0A841K3W4</accession>
<evidence type="ECO:0000256" key="1">
    <source>
        <dbReference type="SAM" id="Phobius"/>
    </source>
</evidence>
<evidence type="ECO:0000313" key="2">
    <source>
        <dbReference type="EMBL" id="MBB6144944.1"/>
    </source>
</evidence>
<dbReference type="EMBL" id="JACHEK010000005">
    <property type="protein sequence ID" value="MBB6144944.1"/>
    <property type="molecule type" value="Genomic_DNA"/>
</dbReference>
<dbReference type="AlphaFoldDB" id="A0A841K3W4"/>
<feature type="transmembrane region" description="Helical" evidence="1">
    <location>
        <begin position="12"/>
        <end position="31"/>
    </location>
</feature>
<keyword evidence="1" id="KW-0472">Membrane</keyword>
<dbReference type="RefSeq" id="WP_156185948.1">
    <property type="nucleotide sequence ID" value="NZ_JACHEK010000005.1"/>
</dbReference>